<evidence type="ECO:0000256" key="1">
    <source>
        <dbReference type="ARBA" id="ARBA00001961"/>
    </source>
</evidence>
<evidence type="ECO:0000313" key="11">
    <source>
        <dbReference type="Proteomes" id="UP001445335"/>
    </source>
</evidence>
<dbReference type="SMART" id="SM00702">
    <property type="entry name" value="P4Hc"/>
    <property type="match status" value="1"/>
</dbReference>
<evidence type="ECO:0000256" key="6">
    <source>
        <dbReference type="ARBA" id="ARBA00023004"/>
    </source>
</evidence>
<comment type="catalytic activity">
    <reaction evidence="7">
        <text>L-prolyl-[collagen] + 2-oxoglutarate + O2 = trans-4-hydroxy-L-prolyl-[collagen] + succinate + CO2</text>
        <dbReference type="Rhea" id="RHEA:18945"/>
        <dbReference type="Rhea" id="RHEA-COMP:11676"/>
        <dbReference type="Rhea" id="RHEA-COMP:11680"/>
        <dbReference type="ChEBI" id="CHEBI:15379"/>
        <dbReference type="ChEBI" id="CHEBI:16526"/>
        <dbReference type="ChEBI" id="CHEBI:16810"/>
        <dbReference type="ChEBI" id="CHEBI:30031"/>
        <dbReference type="ChEBI" id="CHEBI:50342"/>
        <dbReference type="ChEBI" id="CHEBI:61965"/>
        <dbReference type="EC" id="1.14.11.2"/>
    </reaction>
</comment>
<dbReference type="GO" id="GO:0031418">
    <property type="term" value="F:L-ascorbic acid binding"/>
    <property type="evidence" value="ECO:0007669"/>
    <property type="project" value="InterPro"/>
</dbReference>
<evidence type="ECO:0000256" key="5">
    <source>
        <dbReference type="ARBA" id="ARBA00023002"/>
    </source>
</evidence>
<organism evidence="10 11">
    <name type="scientific">Elliptochloris bilobata</name>
    <dbReference type="NCBI Taxonomy" id="381761"/>
    <lineage>
        <taxon>Eukaryota</taxon>
        <taxon>Viridiplantae</taxon>
        <taxon>Chlorophyta</taxon>
        <taxon>core chlorophytes</taxon>
        <taxon>Trebouxiophyceae</taxon>
        <taxon>Trebouxiophyceae incertae sedis</taxon>
        <taxon>Elliptochloris clade</taxon>
        <taxon>Elliptochloris</taxon>
    </lineage>
</organism>
<dbReference type="Gene3D" id="2.60.120.620">
    <property type="entry name" value="q2cbj1_9rhob like domain"/>
    <property type="match status" value="1"/>
</dbReference>
<keyword evidence="6" id="KW-0408">Iron</keyword>
<dbReference type="GO" id="GO:0005789">
    <property type="term" value="C:endoplasmic reticulum membrane"/>
    <property type="evidence" value="ECO:0007669"/>
    <property type="project" value="UniProtKB-SubCell"/>
</dbReference>
<dbReference type="PROSITE" id="PS51471">
    <property type="entry name" value="FE2OG_OXY"/>
    <property type="match status" value="1"/>
</dbReference>
<comment type="caution">
    <text evidence="10">The sequence shown here is derived from an EMBL/GenBank/DDBJ whole genome shotgun (WGS) entry which is preliminary data.</text>
</comment>
<dbReference type="Proteomes" id="UP001445335">
    <property type="component" value="Unassembled WGS sequence"/>
</dbReference>
<evidence type="ECO:0000256" key="7">
    <source>
        <dbReference type="ARBA" id="ARBA00049169"/>
    </source>
</evidence>
<evidence type="ECO:0000256" key="8">
    <source>
        <dbReference type="SAM" id="MobiDB-lite"/>
    </source>
</evidence>
<dbReference type="GO" id="GO:0005506">
    <property type="term" value="F:iron ion binding"/>
    <property type="evidence" value="ECO:0007669"/>
    <property type="project" value="InterPro"/>
</dbReference>
<dbReference type="PANTHER" id="PTHR10869">
    <property type="entry name" value="PROLYL 4-HYDROXYLASE ALPHA SUBUNIT"/>
    <property type="match status" value="1"/>
</dbReference>
<keyword evidence="3" id="KW-0479">Metal-binding</keyword>
<accession>A0AAW1QW14</accession>
<proteinExistence type="predicted"/>
<protein>
    <recommendedName>
        <fullName evidence="9">Fe2OG dioxygenase domain-containing protein</fullName>
    </recommendedName>
</protein>
<dbReference type="InterPro" id="IPR006620">
    <property type="entry name" value="Pro_4_hyd_alph"/>
</dbReference>
<dbReference type="Pfam" id="PF13640">
    <property type="entry name" value="2OG-FeII_Oxy_3"/>
    <property type="match status" value="1"/>
</dbReference>
<evidence type="ECO:0000259" key="9">
    <source>
        <dbReference type="PROSITE" id="PS51471"/>
    </source>
</evidence>
<comment type="subcellular location">
    <subcellularLocation>
        <location evidence="2">Endoplasmic reticulum membrane</location>
        <topology evidence="2">Single-pass type II membrane protein</topology>
    </subcellularLocation>
</comment>
<keyword evidence="4" id="KW-0223">Dioxygenase</keyword>
<dbReference type="InterPro" id="IPR005123">
    <property type="entry name" value="Oxoglu/Fe-dep_dioxygenase_dom"/>
</dbReference>
<keyword evidence="5" id="KW-0560">Oxidoreductase</keyword>
<dbReference type="GO" id="GO:0004656">
    <property type="term" value="F:procollagen-proline 4-dioxygenase activity"/>
    <property type="evidence" value="ECO:0007669"/>
    <property type="project" value="UniProtKB-EC"/>
</dbReference>
<feature type="region of interest" description="Disordered" evidence="8">
    <location>
        <begin position="253"/>
        <end position="286"/>
    </location>
</feature>
<comment type="cofactor">
    <cofactor evidence="1">
        <name>L-ascorbate</name>
        <dbReference type="ChEBI" id="CHEBI:38290"/>
    </cofactor>
</comment>
<feature type="compositionally biased region" description="Basic residues" evidence="8">
    <location>
        <begin position="258"/>
        <end position="272"/>
    </location>
</feature>
<feature type="domain" description="Fe2OG dioxygenase" evidence="9">
    <location>
        <begin position="125"/>
        <end position="228"/>
    </location>
</feature>
<dbReference type="PANTHER" id="PTHR10869:SF229">
    <property type="entry name" value="PROLYL 4-HYDROXYLASE ALPHA SUBUNIT DOMAIN-CONTAINING PROTEIN"/>
    <property type="match status" value="1"/>
</dbReference>
<reference evidence="10 11" key="1">
    <citation type="journal article" date="2024" name="Nat. Commun.">
        <title>Phylogenomics reveals the evolutionary origins of lichenization in chlorophyte algae.</title>
        <authorList>
            <person name="Puginier C."/>
            <person name="Libourel C."/>
            <person name="Otte J."/>
            <person name="Skaloud P."/>
            <person name="Haon M."/>
            <person name="Grisel S."/>
            <person name="Petersen M."/>
            <person name="Berrin J.G."/>
            <person name="Delaux P.M."/>
            <person name="Dal Grande F."/>
            <person name="Keller J."/>
        </authorList>
    </citation>
    <scope>NUCLEOTIDE SEQUENCE [LARGE SCALE GENOMIC DNA]</scope>
    <source>
        <strain evidence="10 11">SAG 245.80</strain>
    </source>
</reference>
<name>A0AAW1QW14_9CHLO</name>
<gene>
    <name evidence="10" type="ORF">WJX81_005491</name>
</gene>
<evidence type="ECO:0000313" key="10">
    <source>
        <dbReference type="EMBL" id="KAK9825694.1"/>
    </source>
</evidence>
<dbReference type="AlphaFoldDB" id="A0AAW1QW14"/>
<evidence type="ECO:0000256" key="3">
    <source>
        <dbReference type="ARBA" id="ARBA00022723"/>
    </source>
</evidence>
<dbReference type="EMBL" id="JALJOU010000071">
    <property type="protein sequence ID" value="KAK9825694.1"/>
    <property type="molecule type" value="Genomic_DNA"/>
</dbReference>
<evidence type="ECO:0000256" key="4">
    <source>
        <dbReference type="ARBA" id="ARBA00022964"/>
    </source>
</evidence>
<evidence type="ECO:0000256" key="2">
    <source>
        <dbReference type="ARBA" id="ARBA00004648"/>
    </source>
</evidence>
<dbReference type="InterPro" id="IPR044862">
    <property type="entry name" value="Pro_4_hyd_alph_FE2OG_OXY"/>
</dbReference>
<dbReference type="InterPro" id="IPR045054">
    <property type="entry name" value="P4HA-like"/>
</dbReference>
<keyword evidence="11" id="KW-1185">Reference proteome</keyword>
<sequence length="286" mass="30342">MRLQQRYLPVDLAFSGLRVRNIDPPVFTAERFFAPEECAELIALAQESGMLQASGVGAGHAGAAYATNSRRTSSSMLADPLTLAANPRLRALCGALQSRAWRLLCAGEGKGWGPQGRLPAPGQLCYESLQIARYEAGQHFLPHEDGFPAELVEQNGFQRRATLLVYLNDAAAGGATRFEQLGFAVQPRAGTALLFFPAFADGSPDARTLHQGEDAQDTKWIAQQWVACGAAAPVPSGNGAAAAAPGAGPAFEELVAARARRRPADKRNKKKGSGQGSDKQRGFGGR</sequence>